<evidence type="ECO:0000313" key="2">
    <source>
        <dbReference type="EMBL" id="VVE88975.1"/>
    </source>
</evidence>
<gene>
    <name evidence="2" type="ORF">PBR20603_02938</name>
</gene>
<protein>
    <submittedName>
        <fullName evidence="2">Uncharacterized protein</fullName>
    </submittedName>
</protein>
<accession>A0A5E5BV79</accession>
<reference evidence="2 3" key="1">
    <citation type="submission" date="2019-08" db="EMBL/GenBank/DDBJ databases">
        <authorList>
            <person name="Peeters C."/>
        </authorList>
    </citation>
    <scope>NUCLEOTIDE SEQUENCE [LARGE SCALE GENOMIC DNA]</scope>
    <source>
        <strain evidence="2 3">LMG 20603</strain>
    </source>
</reference>
<dbReference type="EMBL" id="CABPST010000007">
    <property type="protein sequence ID" value="VVE88975.1"/>
    <property type="molecule type" value="Genomic_DNA"/>
</dbReference>
<dbReference type="Proteomes" id="UP000382040">
    <property type="component" value="Unassembled WGS sequence"/>
</dbReference>
<organism evidence="2 3">
    <name type="scientific">Pandoraea bronchicola</name>
    <dbReference type="NCBI Taxonomy" id="2508287"/>
    <lineage>
        <taxon>Bacteria</taxon>
        <taxon>Pseudomonadati</taxon>
        <taxon>Pseudomonadota</taxon>
        <taxon>Betaproteobacteria</taxon>
        <taxon>Burkholderiales</taxon>
        <taxon>Burkholderiaceae</taxon>
        <taxon>Pandoraea</taxon>
    </lineage>
</organism>
<evidence type="ECO:0000256" key="1">
    <source>
        <dbReference type="SAM" id="MobiDB-lite"/>
    </source>
</evidence>
<keyword evidence="3" id="KW-1185">Reference proteome</keyword>
<name>A0A5E5BV79_9BURK</name>
<proteinExistence type="predicted"/>
<dbReference type="AlphaFoldDB" id="A0A5E5BV79"/>
<evidence type="ECO:0000313" key="3">
    <source>
        <dbReference type="Proteomes" id="UP000382040"/>
    </source>
</evidence>
<feature type="region of interest" description="Disordered" evidence="1">
    <location>
        <begin position="46"/>
        <end position="84"/>
    </location>
</feature>
<sequence>MKYKTDGFCTREGARSNAARFDGRYWATTMEAVEPGFRSKAICVSRSGSGTSGSHRMGAGRYRAATPRVCERTRVKPRNPLGIH</sequence>